<dbReference type="Proteomes" id="UP000230790">
    <property type="component" value="Unassembled WGS sequence"/>
</dbReference>
<dbReference type="GO" id="GO:0005524">
    <property type="term" value="F:ATP binding"/>
    <property type="evidence" value="ECO:0007669"/>
    <property type="project" value="UniProtKB-UniRule"/>
</dbReference>
<keyword evidence="7 13" id="KW-0791">Threonine biosynthesis</keyword>
<dbReference type="InterPro" id="IPR013750">
    <property type="entry name" value="GHMP_kinase_C_dom"/>
</dbReference>
<accession>A0A2M8QB96</accession>
<dbReference type="Gene3D" id="3.30.70.890">
    <property type="entry name" value="GHMP kinase, C-terminal domain"/>
    <property type="match status" value="1"/>
</dbReference>
<feature type="domain" description="GHMP kinase C-terminal" evidence="15">
    <location>
        <begin position="236"/>
        <end position="310"/>
    </location>
</feature>
<dbReference type="NCBIfam" id="TIGR00191">
    <property type="entry name" value="thrB"/>
    <property type="match status" value="1"/>
</dbReference>
<dbReference type="SUPFAM" id="SSF54211">
    <property type="entry name" value="Ribosomal protein S5 domain 2-like"/>
    <property type="match status" value="1"/>
</dbReference>
<keyword evidence="8 13" id="KW-0547">Nucleotide-binding</keyword>
<gene>
    <name evidence="13 16" type="primary">thrB</name>
    <name evidence="16" type="ORF">CUN48_10485</name>
</gene>
<dbReference type="Pfam" id="PF08544">
    <property type="entry name" value="GHMP_kinases_C"/>
    <property type="match status" value="1"/>
</dbReference>
<dbReference type="PROSITE" id="PS00627">
    <property type="entry name" value="GHMP_KINASES_ATP"/>
    <property type="match status" value="1"/>
</dbReference>
<feature type="binding site" evidence="13">
    <location>
        <begin position="117"/>
        <end position="127"/>
    </location>
    <ligand>
        <name>ATP</name>
        <dbReference type="ChEBI" id="CHEBI:30616"/>
    </ligand>
</feature>
<keyword evidence="6 13" id="KW-0808">Transferase</keyword>
<evidence type="ECO:0000256" key="9">
    <source>
        <dbReference type="ARBA" id="ARBA00022777"/>
    </source>
</evidence>
<dbReference type="InterPro" id="IPR014721">
    <property type="entry name" value="Ribsml_uS5_D2-typ_fold_subgr"/>
</dbReference>
<evidence type="ECO:0000259" key="15">
    <source>
        <dbReference type="Pfam" id="PF08544"/>
    </source>
</evidence>
<dbReference type="PANTHER" id="PTHR20861">
    <property type="entry name" value="HOMOSERINE/4-DIPHOSPHOCYTIDYL-2-C-METHYL-D-ERYTHRITOL KINASE"/>
    <property type="match status" value="1"/>
</dbReference>
<proteinExistence type="inferred from homology"/>
<dbReference type="SUPFAM" id="SSF55060">
    <property type="entry name" value="GHMP Kinase, C-terminal domain"/>
    <property type="match status" value="1"/>
</dbReference>
<evidence type="ECO:0000256" key="1">
    <source>
        <dbReference type="ARBA" id="ARBA00005015"/>
    </source>
</evidence>
<keyword evidence="10 13" id="KW-0067">ATP-binding</keyword>
<evidence type="ECO:0000256" key="2">
    <source>
        <dbReference type="ARBA" id="ARBA00007370"/>
    </source>
</evidence>
<dbReference type="PIRSF" id="PIRSF000676">
    <property type="entry name" value="Homoser_kin"/>
    <property type="match status" value="1"/>
</dbReference>
<dbReference type="HAMAP" id="MF_00384">
    <property type="entry name" value="Homoser_kinase"/>
    <property type="match status" value="1"/>
</dbReference>
<comment type="pathway">
    <text evidence="1 13">Amino-acid biosynthesis; L-threonine biosynthesis; L-threonine from L-aspartate: step 4/5.</text>
</comment>
<protein>
    <recommendedName>
        <fullName evidence="4 13">Homoserine kinase</fullName>
        <shortName evidence="13">HK</shortName>
        <shortName evidence="13">HSK</shortName>
        <ecNumber evidence="3 13">2.7.1.39</ecNumber>
    </recommendedName>
</protein>
<dbReference type="InterPro" id="IPR006203">
    <property type="entry name" value="GHMP_knse_ATP-bd_CS"/>
</dbReference>
<dbReference type="GO" id="GO:0005737">
    <property type="term" value="C:cytoplasm"/>
    <property type="evidence" value="ECO:0007669"/>
    <property type="project" value="UniProtKB-SubCell"/>
</dbReference>
<name>A0A2M8QB96_9CHLR</name>
<evidence type="ECO:0000256" key="12">
    <source>
        <dbReference type="ARBA" id="ARBA00049954"/>
    </source>
</evidence>
<dbReference type="EC" id="2.7.1.39" evidence="3 13"/>
<evidence type="ECO:0000256" key="8">
    <source>
        <dbReference type="ARBA" id="ARBA00022741"/>
    </source>
</evidence>
<dbReference type="InterPro" id="IPR000870">
    <property type="entry name" value="Homoserine_kinase"/>
</dbReference>
<reference evidence="16 17" key="1">
    <citation type="submission" date="2017-11" db="EMBL/GenBank/DDBJ databases">
        <title>Evolution of Phototrophy in the Chloroflexi Phylum Driven by Horizontal Gene Transfer.</title>
        <authorList>
            <person name="Ward L.M."/>
            <person name="Hemp J."/>
            <person name="Shih P.M."/>
            <person name="Mcglynn S.E."/>
            <person name="Fischer W."/>
        </authorList>
    </citation>
    <scope>NUCLEOTIDE SEQUENCE [LARGE SCALE GENOMIC DNA]</scope>
    <source>
        <strain evidence="16">JP3_7</strain>
    </source>
</reference>
<dbReference type="PANTHER" id="PTHR20861:SF1">
    <property type="entry name" value="HOMOSERINE KINASE"/>
    <property type="match status" value="1"/>
</dbReference>
<evidence type="ECO:0000313" key="17">
    <source>
        <dbReference type="Proteomes" id="UP000230790"/>
    </source>
</evidence>
<keyword evidence="9 13" id="KW-0418">Kinase</keyword>
<organism evidence="16 17">
    <name type="scientific">Candidatus Thermofonsia Clade 3 bacterium</name>
    <dbReference type="NCBI Taxonomy" id="2364212"/>
    <lineage>
        <taxon>Bacteria</taxon>
        <taxon>Bacillati</taxon>
        <taxon>Chloroflexota</taxon>
        <taxon>Candidatus Thermofontia</taxon>
        <taxon>Candidatus Thermofonsia Clade 3</taxon>
    </lineage>
</organism>
<dbReference type="Pfam" id="PF00288">
    <property type="entry name" value="GHMP_kinases_N"/>
    <property type="match status" value="1"/>
</dbReference>
<evidence type="ECO:0000256" key="6">
    <source>
        <dbReference type="ARBA" id="ARBA00022679"/>
    </source>
</evidence>
<evidence type="ECO:0000256" key="3">
    <source>
        <dbReference type="ARBA" id="ARBA00012078"/>
    </source>
</evidence>
<sequence>MRWPSRARLLSSATDESGKRRRCPMTKLLTVRIPATSANLGPGFDCMGLALDLWNTFELHRGNGAGITVESHGEGEDVLPRDKSHLVVRTMIEELTTFIPFNPDRQAYHIVCRNAVPCGSGLGSSSTAVLAGLIFAHAVLDPQGFHGPAGSARILNRAFEIEGHGDNVAPALLGGLVIVVGRDGEVITHRITLPPTRVVVCVPRFHFMTSHARSVLPLHYSRSDAVFNVGRAMLVVEALRNGDASLLSRAMDDRIHEPYRLPAIPGAIEAKRAALARGALAVTLSGAGPGILAFAREDHDAIGQAMQSAFATAGGLPARYWVLDVASSGAQVFV</sequence>
<evidence type="ECO:0000313" key="16">
    <source>
        <dbReference type="EMBL" id="PJF47076.1"/>
    </source>
</evidence>
<comment type="subcellular location">
    <subcellularLocation>
        <location evidence="13">Cytoplasm</location>
    </subcellularLocation>
</comment>
<dbReference type="InterPro" id="IPR020568">
    <property type="entry name" value="Ribosomal_Su5_D2-typ_SF"/>
</dbReference>
<dbReference type="UniPathway" id="UPA00050">
    <property type="reaction ID" value="UER00064"/>
</dbReference>
<evidence type="ECO:0000256" key="7">
    <source>
        <dbReference type="ARBA" id="ARBA00022697"/>
    </source>
</evidence>
<evidence type="ECO:0000259" key="14">
    <source>
        <dbReference type="Pfam" id="PF00288"/>
    </source>
</evidence>
<comment type="caution">
    <text evidence="16">The sequence shown here is derived from an EMBL/GenBank/DDBJ whole genome shotgun (WGS) entry which is preliminary data.</text>
</comment>
<comment type="similarity">
    <text evidence="2 13">Belongs to the GHMP kinase family. Homoserine kinase subfamily.</text>
</comment>
<dbReference type="PRINTS" id="PR00958">
    <property type="entry name" value="HOMSERKINASE"/>
</dbReference>
<keyword evidence="5 13" id="KW-0028">Amino-acid biosynthesis</keyword>
<dbReference type="InterPro" id="IPR006204">
    <property type="entry name" value="GHMP_kinase_N_dom"/>
</dbReference>
<dbReference type="GO" id="GO:0004413">
    <property type="term" value="F:homoserine kinase activity"/>
    <property type="evidence" value="ECO:0007669"/>
    <property type="project" value="UniProtKB-UniRule"/>
</dbReference>
<evidence type="ECO:0000256" key="10">
    <source>
        <dbReference type="ARBA" id="ARBA00022840"/>
    </source>
</evidence>
<feature type="domain" description="GHMP kinase N-terminal" evidence="14">
    <location>
        <begin position="100"/>
        <end position="175"/>
    </location>
</feature>
<comment type="catalytic activity">
    <reaction evidence="11 13">
        <text>L-homoserine + ATP = O-phospho-L-homoserine + ADP + H(+)</text>
        <dbReference type="Rhea" id="RHEA:13985"/>
        <dbReference type="ChEBI" id="CHEBI:15378"/>
        <dbReference type="ChEBI" id="CHEBI:30616"/>
        <dbReference type="ChEBI" id="CHEBI:57476"/>
        <dbReference type="ChEBI" id="CHEBI:57590"/>
        <dbReference type="ChEBI" id="CHEBI:456216"/>
        <dbReference type="EC" id="2.7.1.39"/>
    </reaction>
</comment>
<evidence type="ECO:0000256" key="5">
    <source>
        <dbReference type="ARBA" id="ARBA00022605"/>
    </source>
</evidence>
<keyword evidence="13" id="KW-0963">Cytoplasm</keyword>
<evidence type="ECO:0000256" key="13">
    <source>
        <dbReference type="HAMAP-Rule" id="MF_00384"/>
    </source>
</evidence>
<evidence type="ECO:0000256" key="11">
    <source>
        <dbReference type="ARBA" id="ARBA00049375"/>
    </source>
</evidence>
<dbReference type="Gene3D" id="3.30.230.10">
    <property type="match status" value="1"/>
</dbReference>
<dbReference type="GO" id="GO:0009088">
    <property type="term" value="P:threonine biosynthetic process"/>
    <property type="evidence" value="ECO:0007669"/>
    <property type="project" value="UniProtKB-UniRule"/>
</dbReference>
<evidence type="ECO:0000256" key="4">
    <source>
        <dbReference type="ARBA" id="ARBA00017858"/>
    </source>
</evidence>
<dbReference type="EMBL" id="PGTN01000069">
    <property type="protein sequence ID" value="PJF47076.1"/>
    <property type="molecule type" value="Genomic_DNA"/>
</dbReference>
<dbReference type="InterPro" id="IPR036554">
    <property type="entry name" value="GHMP_kinase_C_sf"/>
</dbReference>
<dbReference type="AlphaFoldDB" id="A0A2M8QB96"/>
<comment type="function">
    <text evidence="12 13">Catalyzes the ATP-dependent phosphorylation of L-homoserine to L-homoserine phosphate.</text>
</comment>